<protein>
    <submittedName>
        <fullName evidence="2">Uncharacterized protein</fullName>
    </submittedName>
</protein>
<comment type="caution">
    <text evidence="2">The sequence shown here is derived from an EMBL/GenBank/DDBJ whole genome shotgun (WGS) entry which is preliminary data.</text>
</comment>
<dbReference type="EMBL" id="JAESVG020000008">
    <property type="protein sequence ID" value="KAG8625142.1"/>
    <property type="molecule type" value="Genomic_DNA"/>
</dbReference>
<keyword evidence="1" id="KW-0732">Signal</keyword>
<evidence type="ECO:0000313" key="3">
    <source>
        <dbReference type="Proteomes" id="UP000809789"/>
    </source>
</evidence>
<keyword evidence="3" id="KW-1185">Reference proteome</keyword>
<dbReference type="PANTHER" id="PTHR36578:SF2">
    <property type="entry name" value="PA14 DOMAIN-CONTAINING PROTEIN"/>
    <property type="match status" value="1"/>
</dbReference>
<sequence length="340" mass="36312">MHSTLFLVATLAALVASKPVPQPTDSNAGSGLPPDHIDSIGLSKRRSCEPQPLGAGPVTTPDDVRTFAKNPFIANAALSASTPDGYNVSFTNWNASNQAYGYLGYHLLDVYDTSVCAAKCNEIDDCLAFNIYFERDPSVDPHPVSCPNPPSTTNIKCVFWSGPINKANANNYGQWRAGFQVAIAGSNGYVSSKIATPLGYSDPAYLGNAAINALTDCNEGYTYMGVKIWTDSPFDVNRCAQACTAKSAENLAAAAVNGTKPQTCQFFNTYQLLENDEVVGQYCAMYNATWSASTASNYGGQKGDDKFTINYSFAYSNITDPGLYKAAGKTKQATLSSAPF</sequence>
<dbReference type="OrthoDB" id="271448at2759"/>
<evidence type="ECO:0000256" key="1">
    <source>
        <dbReference type="SAM" id="SignalP"/>
    </source>
</evidence>
<feature type="chain" id="PRO_5035434707" evidence="1">
    <location>
        <begin position="18"/>
        <end position="340"/>
    </location>
</feature>
<accession>A0A8K0PE18</accession>
<dbReference type="AlphaFoldDB" id="A0A8K0PE18"/>
<proteinExistence type="predicted"/>
<dbReference type="Proteomes" id="UP000809789">
    <property type="component" value="Unassembled WGS sequence"/>
</dbReference>
<organism evidence="2 3">
    <name type="scientific">Elsinoe batatas</name>
    <dbReference type="NCBI Taxonomy" id="2601811"/>
    <lineage>
        <taxon>Eukaryota</taxon>
        <taxon>Fungi</taxon>
        <taxon>Dikarya</taxon>
        <taxon>Ascomycota</taxon>
        <taxon>Pezizomycotina</taxon>
        <taxon>Dothideomycetes</taxon>
        <taxon>Dothideomycetidae</taxon>
        <taxon>Myriangiales</taxon>
        <taxon>Elsinoaceae</taxon>
        <taxon>Elsinoe</taxon>
    </lineage>
</organism>
<evidence type="ECO:0000313" key="2">
    <source>
        <dbReference type="EMBL" id="KAG8625142.1"/>
    </source>
</evidence>
<gene>
    <name evidence="2" type="ORF">KVT40_006893</name>
</gene>
<dbReference type="PANTHER" id="PTHR36578">
    <property type="entry name" value="CHROMOSOME 15, WHOLE GENOME SHOTGUN SEQUENCE"/>
    <property type="match status" value="1"/>
</dbReference>
<name>A0A8K0PE18_9PEZI</name>
<feature type="signal peptide" evidence="1">
    <location>
        <begin position="1"/>
        <end position="17"/>
    </location>
</feature>
<reference evidence="2" key="1">
    <citation type="submission" date="2021-07" db="EMBL/GenBank/DDBJ databases">
        <title>Elsinoe batatas strain:CRI-CJ2 Genome sequencing and assembly.</title>
        <authorList>
            <person name="Huang L."/>
        </authorList>
    </citation>
    <scope>NUCLEOTIDE SEQUENCE</scope>
    <source>
        <strain evidence="2">CRI-CJ2</strain>
    </source>
</reference>